<organism evidence="1 2">
    <name type="scientific">Candidatus Yanofskybacteria bacterium RIFCSPLOWO2_01_FULL_49_17</name>
    <dbReference type="NCBI Taxonomy" id="1802700"/>
    <lineage>
        <taxon>Bacteria</taxon>
        <taxon>Candidatus Yanofskyibacteriota</taxon>
    </lineage>
</organism>
<dbReference type="Gene3D" id="3.40.50.300">
    <property type="entry name" value="P-loop containing nucleotide triphosphate hydrolases"/>
    <property type="match status" value="1"/>
</dbReference>
<comment type="caution">
    <text evidence="1">The sequence shown here is derived from an EMBL/GenBank/DDBJ whole genome shotgun (WGS) entry which is preliminary data.</text>
</comment>
<dbReference type="EMBL" id="MGKO01000013">
    <property type="protein sequence ID" value="OGN27299.1"/>
    <property type="molecule type" value="Genomic_DNA"/>
</dbReference>
<evidence type="ECO:0000313" key="1">
    <source>
        <dbReference type="EMBL" id="OGN27299.1"/>
    </source>
</evidence>
<dbReference type="InterPro" id="IPR027417">
    <property type="entry name" value="P-loop_NTPase"/>
</dbReference>
<dbReference type="AlphaFoldDB" id="A0A1F8GS80"/>
<gene>
    <name evidence="1" type="ORF">A2941_00370</name>
</gene>
<dbReference type="Proteomes" id="UP000178444">
    <property type="component" value="Unassembled WGS sequence"/>
</dbReference>
<proteinExistence type="predicted"/>
<sequence length="148" mass="17350">MVRAEHRPDLSVDEFVDDTIKNNPSWLRQAFADKLLEEMGRLQTRYCSLESVGDPEMVHYLRARFPGEFFSVYIEASLEKRLEHQMIRKDITDIEEAGRILVPKDQFKENFWHMADIRGIADVVVENSSTLDEFKSKLGELLQRHQIP</sequence>
<protein>
    <recommendedName>
        <fullName evidence="3">Dephospho-CoA kinase</fullName>
    </recommendedName>
</protein>
<name>A0A1F8GS80_9BACT</name>
<evidence type="ECO:0008006" key="3">
    <source>
        <dbReference type="Google" id="ProtNLM"/>
    </source>
</evidence>
<evidence type="ECO:0000313" key="2">
    <source>
        <dbReference type="Proteomes" id="UP000178444"/>
    </source>
</evidence>
<accession>A0A1F8GS80</accession>
<reference evidence="1 2" key="1">
    <citation type="journal article" date="2016" name="Nat. Commun.">
        <title>Thousands of microbial genomes shed light on interconnected biogeochemical processes in an aquifer system.</title>
        <authorList>
            <person name="Anantharaman K."/>
            <person name="Brown C.T."/>
            <person name="Hug L.A."/>
            <person name="Sharon I."/>
            <person name="Castelle C.J."/>
            <person name="Probst A.J."/>
            <person name="Thomas B.C."/>
            <person name="Singh A."/>
            <person name="Wilkins M.J."/>
            <person name="Karaoz U."/>
            <person name="Brodie E.L."/>
            <person name="Williams K.H."/>
            <person name="Hubbard S.S."/>
            <person name="Banfield J.F."/>
        </authorList>
    </citation>
    <scope>NUCLEOTIDE SEQUENCE [LARGE SCALE GENOMIC DNA]</scope>
</reference>